<feature type="transmembrane region" description="Helical" evidence="2">
    <location>
        <begin position="917"/>
        <end position="939"/>
    </location>
</feature>
<feature type="transmembrane region" description="Helical" evidence="2">
    <location>
        <begin position="690"/>
        <end position="709"/>
    </location>
</feature>
<evidence type="ECO:0000256" key="2">
    <source>
        <dbReference type="SAM" id="Phobius"/>
    </source>
</evidence>
<name>A0ABX8I9X7_9ASCO</name>
<dbReference type="EMBL" id="CP076664">
    <property type="protein sequence ID" value="QWU89288.1"/>
    <property type="molecule type" value="Genomic_DNA"/>
</dbReference>
<feature type="compositionally biased region" description="Polar residues" evidence="1">
    <location>
        <begin position="644"/>
        <end position="662"/>
    </location>
</feature>
<dbReference type="Proteomes" id="UP000825434">
    <property type="component" value="Chromosome 4"/>
</dbReference>
<organism evidence="3 4">
    <name type="scientific">Candidozyma haemuli</name>
    <dbReference type="NCBI Taxonomy" id="45357"/>
    <lineage>
        <taxon>Eukaryota</taxon>
        <taxon>Fungi</taxon>
        <taxon>Dikarya</taxon>
        <taxon>Ascomycota</taxon>
        <taxon>Saccharomycotina</taxon>
        <taxon>Pichiomycetes</taxon>
        <taxon>Metschnikowiaceae</taxon>
        <taxon>Candidozyma</taxon>
    </lineage>
</organism>
<feature type="transmembrane region" description="Helical" evidence="2">
    <location>
        <begin position="885"/>
        <end position="905"/>
    </location>
</feature>
<sequence length="962" mass="109887">MMGLFQAFTGRGDTDKEVEPPKKLDTVFKFYKYKRDFNQFVADLTKVMEENAVSFRVTGNNIGEKFHRVFELQLLRSDEAHDPESKSIMEDVLLRRGVTSFGAGPHFDDRMVVFLVRYTKYIREGHEMPIPTMGSCFYVDGDELRLFPGPKFPMSHSLNWVGSERDLTSVHEITNEASIKLKVEFKEASWFYQDAFHRVVLPGMPVSEFLSLSLEASGESEKDDRLIEPFFVSEICLELQEFLAVRKEGRIYREVRRSDLLRTSLFEFLPLSRDSFSLLPDWFSCELPNIGPTFFTKDLTRSYGLNVSVRISHKSIPNFNVSVFIELNVAQEQSERVDSSTIKYFDAFRGRGCKTKAMNLEDTRGLMPFMIHCQRMMHDCRYSFVNDSLQCLRNGSLGCMYYAISGYIANFYVDDYIPFPLRFPWQRKEPEKPVVLVKKVQGSNSNKPHVATCLVLGDPDNDSFWQPKWGTGGVIGAGGMRVSELIKLTFTFAKSFDESRVERDIEIKLKHINLTFVQWLECADRTETVLLDEDLSASLRWSEFKESVPGSSSACAATLPGDIIGVKIPHGVKRYKSYFLIMEYKDSIESSGNASFEPLLKKTEENRAFLEQHSKKYPLQVQAPLRMHCQGIAVSDPSCPQGLNHESNGTGADNPSNGRSEVSVSQFSMGESSCNGCQHPFWKKFRPYKAPVQAIFIIMFLMGVLACVVKETIAPSQGDFELVCYQQPEACKGPGQNIWYTFEKSICSPARERDFCGEEVKEMWKRYEHAIWGNRDQDLKKLHKRMIWDRYDASTNGYLIWSASQGDEWSDKLQESWEDVRYADWPAEEQQWCYTIQSISYNRGCKEKLNEKRVMTQNLMTVTAMSFAFAACSTFPFFMDAQKLLIYNCQQVTLSVVAYVGIIILESFEKQFPVLSMLVTLIAIGLALSLIGHGFIYIVECHLSDIDEPQGSEETTPLGTTG</sequence>
<keyword evidence="2" id="KW-1133">Transmembrane helix</keyword>
<feature type="transmembrane region" description="Helical" evidence="2">
    <location>
        <begin position="858"/>
        <end position="879"/>
    </location>
</feature>
<keyword evidence="2" id="KW-0472">Membrane</keyword>
<feature type="region of interest" description="Disordered" evidence="1">
    <location>
        <begin position="643"/>
        <end position="662"/>
    </location>
</feature>
<gene>
    <name evidence="3" type="ORF">CA3LBN_003611</name>
</gene>
<proteinExistence type="predicted"/>
<keyword evidence="2" id="KW-0812">Transmembrane</keyword>
<evidence type="ECO:0000313" key="4">
    <source>
        <dbReference type="Proteomes" id="UP000825434"/>
    </source>
</evidence>
<protein>
    <submittedName>
        <fullName evidence="3">Uncharacterized protein</fullName>
    </submittedName>
</protein>
<reference evidence="3 4" key="1">
    <citation type="submission" date="2021-06" db="EMBL/GenBank/DDBJ databases">
        <title>Candida outbreak in Lebanon.</title>
        <authorList>
            <person name="Finianos M."/>
        </authorList>
    </citation>
    <scope>NUCLEOTIDE SEQUENCE [LARGE SCALE GENOMIC DNA]</scope>
    <source>
        <strain evidence="3">CA3LBN</strain>
    </source>
</reference>
<accession>A0ABX8I9X7</accession>
<keyword evidence="4" id="KW-1185">Reference proteome</keyword>
<evidence type="ECO:0000313" key="3">
    <source>
        <dbReference type="EMBL" id="QWU89288.1"/>
    </source>
</evidence>
<evidence type="ECO:0000256" key="1">
    <source>
        <dbReference type="SAM" id="MobiDB-lite"/>
    </source>
</evidence>